<dbReference type="Proteomes" id="UP001523369">
    <property type="component" value="Unassembled WGS sequence"/>
</dbReference>
<keyword evidence="3" id="KW-1185">Reference proteome</keyword>
<dbReference type="EMBL" id="JAMYJR010000013">
    <property type="protein sequence ID" value="MCO8271674.1"/>
    <property type="molecule type" value="Genomic_DNA"/>
</dbReference>
<organism evidence="2 3">
    <name type="scientific">Paractinoplanes aksuensis</name>
    <dbReference type="NCBI Taxonomy" id="2939490"/>
    <lineage>
        <taxon>Bacteria</taxon>
        <taxon>Bacillati</taxon>
        <taxon>Actinomycetota</taxon>
        <taxon>Actinomycetes</taxon>
        <taxon>Micromonosporales</taxon>
        <taxon>Micromonosporaceae</taxon>
        <taxon>Paractinoplanes</taxon>
    </lineage>
</organism>
<feature type="transmembrane region" description="Helical" evidence="1">
    <location>
        <begin position="39"/>
        <end position="61"/>
    </location>
</feature>
<accession>A0ABT1DLF9</accession>
<proteinExistence type="predicted"/>
<keyword evidence="1" id="KW-0812">Transmembrane</keyword>
<evidence type="ECO:0000256" key="1">
    <source>
        <dbReference type="SAM" id="Phobius"/>
    </source>
</evidence>
<keyword evidence="1" id="KW-1133">Transmembrane helix</keyword>
<name>A0ABT1DLF9_9ACTN</name>
<comment type="caution">
    <text evidence="2">The sequence shown here is derived from an EMBL/GenBank/DDBJ whole genome shotgun (WGS) entry which is preliminary data.</text>
</comment>
<sequence length="196" mass="19692">MFLRGEQSAPGDWSFLWLLGAAFVLGAAATAVLSVRAVLWYALVWAGFAAAGALLGGLGLLVDLAEDFPVPIALAGFAVTGAALVGALLLAVNARPWTALIVLTAAAAVGGLSAVLALEEAYLDLTARQNLIVAVAGTTLAGGGGLALLTLAPITAAHASDWSILQRLAAGGLFVGLGGAALYLPGVVVHLWRESR</sequence>
<protein>
    <submittedName>
        <fullName evidence="2">Uncharacterized protein</fullName>
    </submittedName>
</protein>
<reference evidence="2 3" key="1">
    <citation type="submission" date="2022-06" db="EMBL/GenBank/DDBJ databases">
        <title>New Species of the Genus Actinoplanes, ActinopZanes ferrugineus.</title>
        <authorList>
            <person name="Ding P."/>
        </authorList>
    </citation>
    <scope>NUCLEOTIDE SEQUENCE [LARGE SCALE GENOMIC DNA]</scope>
    <source>
        <strain evidence="2 3">TRM88003</strain>
    </source>
</reference>
<feature type="transmembrane region" description="Helical" evidence="1">
    <location>
        <begin position="12"/>
        <end position="33"/>
    </location>
</feature>
<dbReference type="RefSeq" id="WP_253237796.1">
    <property type="nucleotide sequence ID" value="NZ_JAMYJR010000013.1"/>
</dbReference>
<feature type="transmembrane region" description="Helical" evidence="1">
    <location>
        <begin position="68"/>
        <end position="91"/>
    </location>
</feature>
<feature type="transmembrane region" description="Helical" evidence="1">
    <location>
        <begin position="97"/>
        <end position="118"/>
    </location>
</feature>
<evidence type="ECO:0000313" key="2">
    <source>
        <dbReference type="EMBL" id="MCO8271674.1"/>
    </source>
</evidence>
<feature type="transmembrane region" description="Helical" evidence="1">
    <location>
        <begin position="130"/>
        <end position="156"/>
    </location>
</feature>
<evidence type="ECO:0000313" key="3">
    <source>
        <dbReference type="Proteomes" id="UP001523369"/>
    </source>
</evidence>
<keyword evidence="1" id="KW-0472">Membrane</keyword>
<gene>
    <name evidence="2" type="ORF">M1L60_13845</name>
</gene>
<feature type="transmembrane region" description="Helical" evidence="1">
    <location>
        <begin position="168"/>
        <end position="192"/>
    </location>
</feature>